<reference evidence="4 5" key="1">
    <citation type="submission" date="2018-07" db="EMBL/GenBank/DDBJ databases">
        <title>The genomes of Aspergillus section Nigri reveals drivers in fungal speciation.</title>
        <authorList>
            <consortium name="DOE Joint Genome Institute"/>
            <person name="Vesth T.C."/>
            <person name="Nybo J."/>
            <person name="Theobald S."/>
            <person name="Brandl J."/>
            <person name="Frisvad J.C."/>
            <person name="Nielsen K.F."/>
            <person name="Lyhne E.K."/>
            <person name="Kogle M.E."/>
            <person name="Kuo A."/>
            <person name="Riley R."/>
            <person name="Clum A."/>
            <person name="Nolan M."/>
            <person name="Lipzen A."/>
            <person name="Salamov A."/>
            <person name="Henrissat B."/>
            <person name="Wiebenga A."/>
            <person name="De vries R.P."/>
            <person name="Grigoriev I.V."/>
            <person name="Mortensen U.H."/>
            <person name="Andersen M.R."/>
            <person name="Baker S.E."/>
        </authorList>
    </citation>
    <scope>NUCLEOTIDE SEQUENCE [LARGE SCALE GENOMIC DNA]</scope>
    <source>
        <strain evidence="4 5">CBS 139.54b</strain>
    </source>
</reference>
<organism evidence="4 5">
    <name type="scientific">Aspergillus welwitschiae</name>
    <dbReference type="NCBI Taxonomy" id="1341132"/>
    <lineage>
        <taxon>Eukaryota</taxon>
        <taxon>Fungi</taxon>
        <taxon>Dikarya</taxon>
        <taxon>Ascomycota</taxon>
        <taxon>Pezizomycotina</taxon>
        <taxon>Eurotiomycetes</taxon>
        <taxon>Eurotiomycetidae</taxon>
        <taxon>Eurotiales</taxon>
        <taxon>Aspergillaceae</taxon>
        <taxon>Aspergillus</taxon>
        <taxon>Aspergillus subgen. Circumdati</taxon>
    </lineage>
</organism>
<dbReference type="GeneID" id="38137259"/>
<feature type="domain" description="NAD-dependent epimerase/dehydratase" evidence="3">
    <location>
        <begin position="12"/>
        <end position="265"/>
    </location>
</feature>
<evidence type="ECO:0000256" key="2">
    <source>
        <dbReference type="ARBA" id="ARBA00023445"/>
    </source>
</evidence>
<name>A0A3F3QA02_9EURO</name>
<gene>
    <name evidence="4" type="ORF">BDQ94DRAFT_158191</name>
</gene>
<evidence type="ECO:0000313" key="4">
    <source>
        <dbReference type="EMBL" id="RDH36034.1"/>
    </source>
</evidence>
<dbReference type="PANTHER" id="PTHR10366:SF562">
    <property type="entry name" value="ALDEHYDE REDUCTASE II (AFU_ORTHOLOGUE AFUA_1G11360)"/>
    <property type="match status" value="1"/>
</dbReference>
<dbReference type="RefSeq" id="XP_026629056.1">
    <property type="nucleotide sequence ID" value="XM_026768903.1"/>
</dbReference>
<proteinExistence type="inferred from homology"/>
<protein>
    <submittedName>
        <fullName evidence="4">Aldehyde reductase II</fullName>
    </submittedName>
</protein>
<comment type="similarity">
    <text evidence="2">Belongs to the NAD(P)-dependent epimerase/dehydratase family. Dihydroflavonol-4-reductase subfamily.</text>
</comment>
<dbReference type="InterPro" id="IPR001509">
    <property type="entry name" value="Epimerase_deHydtase"/>
</dbReference>
<keyword evidence="5" id="KW-1185">Reference proteome</keyword>
<dbReference type="EMBL" id="KZ852039">
    <property type="protein sequence ID" value="RDH36034.1"/>
    <property type="molecule type" value="Genomic_DNA"/>
</dbReference>
<sequence length="345" mass="38144">MFSPVLDDGCLVVVTGVNGYVGSYVAEKLLEKGYRVRGTVRNATRCLWLLDLFEEKYGKGKFELTVVEDMARDGAYDEAVKGASGIVHVASIVQPGPDPNLTIPPVLAGIRGILQSAIREKSMRRFVLTSSSVAVLEPTSLKQTVTVDMWNDRAVELAWAPPPFLESRGMDIYAASKVLGEKEMWSWVDREKPHFVANSVIPPVIFGKPLSTKHQGYPSTSAIPVTILENDKAAMAAFIDQFPPFFFVDVEDVARLHVAGLIHPEVMNERLFAFAGPFNRNDILAILRQLFPKRELAPEAPGLVTNESEIKPAERSEKLLQGMWGTGFRSLEITVKANVENYLGK</sequence>
<accession>A0A3F3QA02</accession>
<evidence type="ECO:0000313" key="5">
    <source>
        <dbReference type="Proteomes" id="UP000253729"/>
    </source>
</evidence>
<keyword evidence="1" id="KW-0560">Oxidoreductase</keyword>
<dbReference type="Proteomes" id="UP000253729">
    <property type="component" value="Unassembled WGS sequence"/>
</dbReference>
<dbReference type="AlphaFoldDB" id="A0A3F3QA02"/>
<dbReference type="GO" id="GO:0016616">
    <property type="term" value="F:oxidoreductase activity, acting on the CH-OH group of donors, NAD or NADP as acceptor"/>
    <property type="evidence" value="ECO:0007669"/>
    <property type="project" value="TreeGrafter"/>
</dbReference>
<evidence type="ECO:0000256" key="1">
    <source>
        <dbReference type="ARBA" id="ARBA00023002"/>
    </source>
</evidence>
<dbReference type="PANTHER" id="PTHR10366">
    <property type="entry name" value="NAD DEPENDENT EPIMERASE/DEHYDRATASE"/>
    <property type="match status" value="1"/>
</dbReference>
<dbReference type="InterPro" id="IPR036291">
    <property type="entry name" value="NAD(P)-bd_dom_sf"/>
</dbReference>
<evidence type="ECO:0000259" key="3">
    <source>
        <dbReference type="Pfam" id="PF01370"/>
    </source>
</evidence>
<dbReference type="InterPro" id="IPR050425">
    <property type="entry name" value="NAD(P)_dehydrat-like"/>
</dbReference>
<dbReference type="Gene3D" id="3.40.50.720">
    <property type="entry name" value="NAD(P)-binding Rossmann-like Domain"/>
    <property type="match status" value="1"/>
</dbReference>
<dbReference type="STRING" id="1341132.A0A3F3QA02"/>
<dbReference type="SUPFAM" id="SSF51735">
    <property type="entry name" value="NAD(P)-binding Rossmann-fold domains"/>
    <property type="match status" value="1"/>
</dbReference>
<dbReference type="Pfam" id="PF01370">
    <property type="entry name" value="Epimerase"/>
    <property type="match status" value="1"/>
</dbReference>